<dbReference type="Gene3D" id="3.90.550.10">
    <property type="entry name" value="Spore Coat Polysaccharide Biosynthesis Protein SpsA, Chain A"/>
    <property type="match status" value="1"/>
</dbReference>
<dbReference type="PANTHER" id="PTHR43685:SF2">
    <property type="entry name" value="GLYCOSYLTRANSFERASE 2-LIKE DOMAIN-CONTAINING PROTEIN"/>
    <property type="match status" value="1"/>
</dbReference>
<comment type="caution">
    <text evidence="2">The sequence shown here is derived from an EMBL/GenBank/DDBJ whole genome shotgun (WGS) entry which is preliminary data.</text>
</comment>
<name>A0A401IJL1_APHSA</name>
<dbReference type="CDD" id="cd00761">
    <property type="entry name" value="Glyco_tranf_GTA_type"/>
    <property type="match status" value="1"/>
</dbReference>
<evidence type="ECO:0000313" key="3">
    <source>
        <dbReference type="Proteomes" id="UP000287247"/>
    </source>
</evidence>
<evidence type="ECO:0000313" key="2">
    <source>
        <dbReference type="EMBL" id="GBF81414.1"/>
    </source>
</evidence>
<reference evidence="3" key="1">
    <citation type="submission" date="2017-05" db="EMBL/GenBank/DDBJ databases">
        <title>Physiological properties and genetic analysis related to exopolysaccharide production of fresh-water unicellular cyanobacterium Aphanothece sacrum, Suizenji Nori, that has been cultured as a food source in Japan.</title>
        <authorList>
            <person name="Kanesaki Y."/>
            <person name="Yoshikawa S."/>
            <person name="Ohki K."/>
        </authorList>
    </citation>
    <scope>NUCLEOTIDE SEQUENCE [LARGE SCALE GENOMIC DNA]</scope>
    <source>
        <strain evidence="3">FPU1</strain>
    </source>
</reference>
<dbReference type="InterPro" id="IPR001173">
    <property type="entry name" value="Glyco_trans_2-like"/>
</dbReference>
<gene>
    <name evidence="2" type="ORF">AsFPU1_2827</name>
</gene>
<keyword evidence="2" id="KW-0808">Transferase</keyword>
<organism evidence="2 3">
    <name type="scientific">Aphanothece sacrum FPU1</name>
    <dbReference type="NCBI Taxonomy" id="1920663"/>
    <lineage>
        <taxon>Bacteria</taxon>
        <taxon>Bacillati</taxon>
        <taxon>Cyanobacteriota</taxon>
        <taxon>Cyanophyceae</taxon>
        <taxon>Oscillatoriophycideae</taxon>
        <taxon>Chroococcales</taxon>
        <taxon>Aphanothecaceae</taxon>
        <taxon>Aphanothece</taxon>
    </lineage>
</organism>
<dbReference type="AlphaFoldDB" id="A0A401IJL1"/>
<dbReference type="Pfam" id="PF00535">
    <property type="entry name" value="Glycos_transf_2"/>
    <property type="match status" value="1"/>
</dbReference>
<dbReference type="InterPro" id="IPR029044">
    <property type="entry name" value="Nucleotide-diphossugar_trans"/>
</dbReference>
<accession>A0A401IJL1</accession>
<protein>
    <submittedName>
        <fullName evidence="2">Glycosyl transferase</fullName>
    </submittedName>
</protein>
<dbReference type="InterPro" id="IPR050834">
    <property type="entry name" value="Glycosyltransf_2"/>
</dbReference>
<dbReference type="GO" id="GO:0016740">
    <property type="term" value="F:transferase activity"/>
    <property type="evidence" value="ECO:0007669"/>
    <property type="project" value="UniProtKB-KW"/>
</dbReference>
<evidence type="ECO:0000259" key="1">
    <source>
        <dbReference type="Pfam" id="PF00535"/>
    </source>
</evidence>
<dbReference type="SUPFAM" id="SSF53448">
    <property type="entry name" value="Nucleotide-diphospho-sugar transferases"/>
    <property type="match status" value="1"/>
</dbReference>
<feature type="domain" description="Glycosyltransferase 2-like" evidence="1">
    <location>
        <begin position="5"/>
        <end position="151"/>
    </location>
</feature>
<dbReference type="EMBL" id="BDQK01000013">
    <property type="protein sequence ID" value="GBF81414.1"/>
    <property type="molecule type" value="Genomic_DNA"/>
</dbReference>
<proteinExistence type="predicted"/>
<dbReference type="Proteomes" id="UP000287247">
    <property type="component" value="Unassembled WGS sequence"/>
</dbReference>
<keyword evidence="3" id="KW-1185">Reference proteome</keyword>
<dbReference type="PANTHER" id="PTHR43685">
    <property type="entry name" value="GLYCOSYLTRANSFERASE"/>
    <property type="match status" value="1"/>
</dbReference>
<sequence>MDIAVIIPLFNGAKWIRQTLESVFSQSHLPREVVVVDDGSTDKSLEILQDFPHVKLLRSPDKGGPAARNFGLQQTTAPLVAFLDQDDIWHPDHLRLLSGLLCQYPQYPAAVAMMLSFEDNLVFPHPVLDEYPLDFWSTFPRNSIGGPSPILIRRTALDSIGGWPTKFSTSAFYAWLRLSANHPFMQNRSFTVGYRQHDQSHSYRLRKQCSFYDEQIEALEDALPYRIMAQPQEEKELRKRLDTWFILSDLLKAIVNCDYTLLEKYALILEDNLSDFSTEFSESLCQSLVFWNLVPVWRYDSLQQQQQLIETLLEHWPKKAERTRQIIRSLTQQIAPRKAFIKYLLHRPFSWKRWIVFSEIIFNLSPTPNP</sequence>